<keyword evidence="3" id="KW-0238">DNA-binding</keyword>
<dbReference type="SUPFAM" id="SSF56349">
    <property type="entry name" value="DNA breaking-rejoining enzymes"/>
    <property type="match status" value="1"/>
</dbReference>
<name>A0A2R3IY54_9PSED</name>
<dbReference type="PANTHER" id="PTHR30629:SF2">
    <property type="entry name" value="PROPHAGE INTEGRASE INTS-RELATED"/>
    <property type="match status" value="1"/>
</dbReference>
<evidence type="ECO:0000256" key="3">
    <source>
        <dbReference type="ARBA" id="ARBA00023125"/>
    </source>
</evidence>
<dbReference type="InterPro" id="IPR025166">
    <property type="entry name" value="Integrase_DNA_bind_dom"/>
</dbReference>
<evidence type="ECO:0000313" key="5">
    <source>
        <dbReference type="EMBL" id="AVK06859.1"/>
    </source>
</evidence>
<dbReference type="InterPro" id="IPR050808">
    <property type="entry name" value="Phage_Integrase"/>
</dbReference>
<sequence length="404" mass="45792">MKTKITSRTLSTLTAKDKPYRIHDTAQPGLSIRVLPSGHASYMVSWGRNQAATLGRVGVMTLEQARREAAQYLAEAHEHGAPLAVTLGRRSANSLTLRDFIDDHYSPWMATNLKSADKTLNLLNVGFASIMGKRLNEISQRDLESQRMAWLKAGNTDSTANRKMASMRGALSRAIEWGFLTEHPMTRLKQLKTDRKGRIRYLLPDEEARLRQALDDRQETIRAERDSANKWREERHKARLPDLREVAFPDHLKPLVLLSLNTGMRRGEVFNLTWADIDLENKLITVEGDTSKSGQTRHIPMNKETVATIEGWRKQHPRNSGYVFPGKDGKRLDNVKKSWDGLLKLARIESFRWHDLRHTFASKLVMAGVPLNTVRDLLGHSDLAMTLRYAHLAPDSKAAAVELI</sequence>
<keyword evidence="4" id="KW-0233">DNA recombination</keyword>
<dbReference type="Gene3D" id="1.10.150.130">
    <property type="match status" value="1"/>
</dbReference>
<dbReference type="Gene3D" id="1.10.443.10">
    <property type="entry name" value="Intergrase catalytic core"/>
    <property type="match status" value="1"/>
</dbReference>
<keyword evidence="2" id="KW-0229">DNA integration</keyword>
<proteinExistence type="inferred from homology"/>
<dbReference type="InterPro" id="IPR010998">
    <property type="entry name" value="Integrase_recombinase_N"/>
</dbReference>
<protein>
    <submittedName>
        <fullName evidence="5">Phage integrase family protein</fullName>
    </submittedName>
</protein>
<dbReference type="AlphaFoldDB" id="A0A2R3IY54"/>
<dbReference type="PANTHER" id="PTHR30629">
    <property type="entry name" value="PROPHAGE INTEGRASE"/>
    <property type="match status" value="1"/>
</dbReference>
<dbReference type="InterPro" id="IPR038488">
    <property type="entry name" value="Integrase_DNA-bd_sf"/>
</dbReference>
<gene>
    <name evidence="5" type="ORF">CSB93_6473</name>
</gene>
<dbReference type="EMBL" id="CP027169">
    <property type="protein sequence ID" value="AVK06859.1"/>
    <property type="molecule type" value="Genomic_DNA"/>
</dbReference>
<evidence type="ECO:0000256" key="4">
    <source>
        <dbReference type="ARBA" id="ARBA00023172"/>
    </source>
</evidence>
<keyword evidence="6" id="KW-1185">Reference proteome</keyword>
<accession>A0A2R3IY54</accession>
<dbReference type="GO" id="GO:0003677">
    <property type="term" value="F:DNA binding"/>
    <property type="evidence" value="ECO:0007669"/>
    <property type="project" value="UniProtKB-KW"/>
</dbReference>
<reference evidence="5 6" key="1">
    <citation type="submission" date="2018-02" db="EMBL/GenBank/DDBJ databases">
        <title>FDA/CDC Antimicrobial Resistant Isolate Bank Genome Sequencing.</title>
        <authorList>
            <person name="Benahmed F.H."/>
            <person name="Lutgring J.D."/>
            <person name="Yoo B."/>
            <person name="Machado M."/>
            <person name="Brown A."/>
            <person name="McAllister G."/>
            <person name="Perry A."/>
            <person name="Halpin A.L."/>
            <person name="Vavikolanu K."/>
            <person name="Ott S."/>
            <person name="Zhao X."/>
            <person name="Tallon L.J."/>
            <person name="Sadzewicz L."/>
            <person name="Aluvathingal J."/>
            <person name="Nadendla S."/>
            <person name="Voskania-kordi A."/>
            <person name="Simonyan V."/>
            <person name="Patel J."/>
            <person name="Shawar R.M."/>
        </authorList>
    </citation>
    <scope>NUCLEOTIDE SEQUENCE [LARGE SCALE GENOMIC DNA]</scope>
    <source>
        <strain evidence="5 6">AR_0356</strain>
    </source>
</reference>
<dbReference type="Gene3D" id="3.30.160.390">
    <property type="entry name" value="Integrase, DNA-binding domain"/>
    <property type="match status" value="1"/>
</dbReference>
<evidence type="ECO:0000256" key="1">
    <source>
        <dbReference type="ARBA" id="ARBA00008857"/>
    </source>
</evidence>
<dbReference type="Proteomes" id="UP000238390">
    <property type="component" value="Chromosome"/>
</dbReference>
<dbReference type="PROSITE" id="PS51898">
    <property type="entry name" value="TYR_RECOMBINASE"/>
    <property type="match status" value="1"/>
</dbReference>
<dbReference type="InterPro" id="IPR002104">
    <property type="entry name" value="Integrase_catalytic"/>
</dbReference>
<evidence type="ECO:0000256" key="2">
    <source>
        <dbReference type="ARBA" id="ARBA00022908"/>
    </source>
</evidence>
<dbReference type="GO" id="GO:0015074">
    <property type="term" value="P:DNA integration"/>
    <property type="evidence" value="ECO:0007669"/>
    <property type="project" value="UniProtKB-KW"/>
</dbReference>
<organism evidence="5 6">
    <name type="scientific">Pseudomonas paraeruginosa</name>
    <dbReference type="NCBI Taxonomy" id="2994495"/>
    <lineage>
        <taxon>Bacteria</taxon>
        <taxon>Pseudomonadati</taxon>
        <taxon>Pseudomonadota</taxon>
        <taxon>Gammaproteobacteria</taxon>
        <taxon>Pseudomonadales</taxon>
        <taxon>Pseudomonadaceae</taxon>
        <taxon>Pseudomonas</taxon>
    </lineage>
</organism>
<dbReference type="InterPro" id="IPR013762">
    <property type="entry name" value="Integrase-like_cat_sf"/>
</dbReference>
<comment type="similarity">
    <text evidence="1">Belongs to the 'phage' integrase family.</text>
</comment>
<evidence type="ECO:0000313" key="6">
    <source>
        <dbReference type="Proteomes" id="UP000238390"/>
    </source>
</evidence>
<dbReference type="Pfam" id="PF13356">
    <property type="entry name" value="Arm-DNA-bind_3"/>
    <property type="match status" value="1"/>
</dbReference>
<dbReference type="RefSeq" id="WP_023082006.1">
    <property type="nucleotide sequence ID" value="NZ_CP027169.1"/>
</dbReference>
<dbReference type="CDD" id="cd00796">
    <property type="entry name" value="INT_Rci_Hp1_C"/>
    <property type="match status" value="1"/>
</dbReference>
<dbReference type="InterPro" id="IPR011010">
    <property type="entry name" value="DNA_brk_join_enz"/>
</dbReference>
<dbReference type="Pfam" id="PF00589">
    <property type="entry name" value="Phage_integrase"/>
    <property type="match status" value="1"/>
</dbReference>
<dbReference type="GO" id="GO:0006310">
    <property type="term" value="P:DNA recombination"/>
    <property type="evidence" value="ECO:0007669"/>
    <property type="project" value="UniProtKB-KW"/>
</dbReference>